<name>A0A8H3EUC9_9LECA</name>
<dbReference type="EMBL" id="CAJPDQ010000008">
    <property type="protein sequence ID" value="CAF9913646.1"/>
    <property type="molecule type" value="Genomic_DNA"/>
</dbReference>
<keyword evidence="1" id="KW-0677">Repeat</keyword>
<dbReference type="InterPro" id="IPR002110">
    <property type="entry name" value="Ankyrin_rpt"/>
</dbReference>
<dbReference type="Gene3D" id="1.25.40.20">
    <property type="entry name" value="Ankyrin repeat-containing domain"/>
    <property type="match status" value="1"/>
</dbReference>
<organism evidence="5 6">
    <name type="scientific">Gomphillus americanus</name>
    <dbReference type="NCBI Taxonomy" id="1940652"/>
    <lineage>
        <taxon>Eukaryota</taxon>
        <taxon>Fungi</taxon>
        <taxon>Dikarya</taxon>
        <taxon>Ascomycota</taxon>
        <taxon>Pezizomycotina</taxon>
        <taxon>Lecanoromycetes</taxon>
        <taxon>OSLEUM clade</taxon>
        <taxon>Ostropomycetidae</taxon>
        <taxon>Ostropales</taxon>
        <taxon>Graphidaceae</taxon>
        <taxon>Gomphilloideae</taxon>
        <taxon>Gomphillus</taxon>
    </lineage>
</organism>
<accession>A0A8H3EUC9</accession>
<feature type="repeat" description="ANK" evidence="3">
    <location>
        <begin position="53"/>
        <end position="75"/>
    </location>
</feature>
<dbReference type="SUPFAM" id="SSF48403">
    <property type="entry name" value="Ankyrin repeat"/>
    <property type="match status" value="1"/>
</dbReference>
<dbReference type="PANTHER" id="PTHR24173:SF74">
    <property type="entry name" value="ANKYRIN REPEAT DOMAIN-CONTAINING PROTEIN 16"/>
    <property type="match status" value="1"/>
</dbReference>
<dbReference type="PROSITE" id="PS50088">
    <property type="entry name" value="ANK_REPEAT"/>
    <property type="match status" value="2"/>
</dbReference>
<evidence type="ECO:0000313" key="6">
    <source>
        <dbReference type="Proteomes" id="UP000664169"/>
    </source>
</evidence>
<dbReference type="Proteomes" id="UP000664169">
    <property type="component" value="Unassembled WGS sequence"/>
</dbReference>
<gene>
    <name evidence="5" type="ORF">GOMPHAMPRED_007986</name>
</gene>
<dbReference type="PRINTS" id="PR01415">
    <property type="entry name" value="ANKYRIN"/>
</dbReference>
<dbReference type="Pfam" id="PF12796">
    <property type="entry name" value="Ank_2"/>
    <property type="match status" value="1"/>
</dbReference>
<dbReference type="OrthoDB" id="10057496at2759"/>
<evidence type="ECO:0000256" key="1">
    <source>
        <dbReference type="ARBA" id="ARBA00022737"/>
    </source>
</evidence>
<sequence>MAGVTLDEDTIDDLLYFARTADIAQLRSILEQVSTASGVTPCDVLIAAKDIQSGNTVLHMAAANGHVEVIRSILSFWQAAEPVLVPSSLLNARNNNGNTPLHWAALNGHLSTVQILTDAGSDLHIKNDAGHDATYEAALAEKEGVVTWLLKAQNDDGILETEQEVDAAEEAEDGMTQDTKPAE</sequence>
<dbReference type="AlphaFoldDB" id="A0A8H3EUC9"/>
<feature type="compositionally biased region" description="Acidic residues" evidence="4">
    <location>
        <begin position="164"/>
        <end position="175"/>
    </location>
</feature>
<keyword evidence="2 3" id="KW-0040">ANK repeat</keyword>
<dbReference type="PANTHER" id="PTHR24173">
    <property type="entry name" value="ANKYRIN REPEAT CONTAINING"/>
    <property type="match status" value="1"/>
</dbReference>
<protein>
    <submittedName>
        <fullName evidence="5">Uncharacterized protein</fullName>
    </submittedName>
</protein>
<evidence type="ECO:0000256" key="2">
    <source>
        <dbReference type="ARBA" id="ARBA00023043"/>
    </source>
</evidence>
<dbReference type="InterPro" id="IPR036770">
    <property type="entry name" value="Ankyrin_rpt-contain_sf"/>
</dbReference>
<dbReference type="SMART" id="SM00248">
    <property type="entry name" value="ANK"/>
    <property type="match status" value="2"/>
</dbReference>
<evidence type="ECO:0000256" key="3">
    <source>
        <dbReference type="PROSITE-ProRule" id="PRU00023"/>
    </source>
</evidence>
<dbReference type="PROSITE" id="PS50297">
    <property type="entry name" value="ANK_REP_REGION"/>
    <property type="match status" value="2"/>
</dbReference>
<evidence type="ECO:0000313" key="5">
    <source>
        <dbReference type="EMBL" id="CAF9913646.1"/>
    </source>
</evidence>
<proteinExistence type="predicted"/>
<comment type="caution">
    <text evidence="5">The sequence shown here is derived from an EMBL/GenBank/DDBJ whole genome shotgun (WGS) entry which is preliminary data.</text>
</comment>
<keyword evidence="6" id="KW-1185">Reference proteome</keyword>
<reference evidence="5" key="1">
    <citation type="submission" date="2021-03" db="EMBL/GenBank/DDBJ databases">
        <authorList>
            <person name="Tagirdzhanova G."/>
        </authorList>
    </citation>
    <scope>NUCLEOTIDE SEQUENCE</scope>
</reference>
<feature type="repeat" description="ANK" evidence="3">
    <location>
        <begin position="96"/>
        <end position="128"/>
    </location>
</feature>
<feature type="region of interest" description="Disordered" evidence="4">
    <location>
        <begin position="164"/>
        <end position="183"/>
    </location>
</feature>
<evidence type="ECO:0000256" key="4">
    <source>
        <dbReference type="SAM" id="MobiDB-lite"/>
    </source>
</evidence>